<protein>
    <submittedName>
        <fullName evidence="1">Uncharacterized protein</fullName>
    </submittedName>
</protein>
<name>A0ACC3SEQ8_9PEZI</name>
<proteinExistence type="predicted"/>
<evidence type="ECO:0000313" key="2">
    <source>
        <dbReference type="Proteomes" id="UP001320706"/>
    </source>
</evidence>
<sequence>MRVHLVLTAAASLLKTACAVFADDAYHVDYHLALLGAPQEHTTFFHQPSLGSKASLLYTLSEKGVLGAVHPKDGSLVWRQQIAKNGNRTSSHLRAGAGQDILVSAVDGELAGWSALDGRQAWAIDLGKEPALDLEVLEVPEGKEGARSGDAIVLTDGQRPTLRRVDGKTGQVKWEFRDESGDTPYQVSASATEVYFISLHTTMLGGLKIRIVSIDPTNGRKTDQYSLNSEGDISSVADILSVGANSASPIIAWTDKSRSALKVNVIGSKNVASFDVGSGVEKIVLHAPYHIEARPHFLVHYETAKQHWAEVYHVDLKSSNVKKAYSLPKLAGQGAFSTSVSDANVYFTRVSEAEISVVASTSHGKLARRPTKGFAASPVHSVTEVSVKGDVVSAVRSAVYTSSGKWVLVRDGTLSWQRPEYLAGVTSAVWAYPQIEEALLQELEVESHRNVIAAYVHRVTRHLQDLEKLPGYLSSLPSKLTHSLGAGKTVETTAVVHDTFGYHKTVVCATETGRLVALDAGNSGQVIWNVQAVTLQPGQHWNSPQLVSKPDGTVLALNPSDNTWIGFNATSGAKFAATPNTAETETGFSYAFADGALVGSSAKQASAAPLWTFKPIGDEHILSVTSRPADDPVASIGKVLGDRRVLYKYLNPNLILVTSISETLKTATFHVLDAVTGSILASSSHTDVDTSLPISSTLSENWFAYSFATSSTTTTKGHQLVIGELYESALPNDRGVFGTQHNYSAVQQPQTPHVVMQTYNIPEPISHMAVTQTRQGITSRQLLAVLAESGSVVGIPRQVIDPRRPVGRDATTQEQMEGLMRYAPTIDFDPKWYLNHARELLGIERVTTSPAVLESTSLVFAYGLDVFGTRVAPSFAFDVLGKDFNKGQMLATVLALAVGTGIVAPLVRRKMVNARWQFA</sequence>
<comment type="caution">
    <text evidence="1">The sequence shown here is derived from an EMBL/GenBank/DDBJ whole genome shotgun (WGS) entry which is preliminary data.</text>
</comment>
<organism evidence="1 2">
    <name type="scientific">Zalaria obscura</name>
    <dbReference type="NCBI Taxonomy" id="2024903"/>
    <lineage>
        <taxon>Eukaryota</taxon>
        <taxon>Fungi</taxon>
        <taxon>Dikarya</taxon>
        <taxon>Ascomycota</taxon>
        <taxon>Pezizomycotina</taxon>
        <taxon>Dothideomycetes</taxon>
        <taxon>Dothideomycetidae</taxon>
        <taxon>Dothideales</taxon>
        <taxon>Zalariaceae</taxon>
        <taxon>Zalaria</taxon>
    </lineage>
</organism>
<dbReference type="Proteomes" id="UP001320706">
    <property type="component" value="Unassembled WGS sequence"/>
</dbReference>
<reference evidence="1" key="1">
    <citation type="submission" date="2024-02" db="EMBL/GenBank/DDBJ databases">
        <title>Metagenome Assembled Genome of Zalaria obscura JY119.</title>
        <authorList>
            <person name="Vighnesh L."/>
            <person name="Jagadeeshwari U."/>
            <person name="Venkata Ramana C."/>
            <person name="Sasikala C."/>
        </authorList>
    </citation>
    <scope>NUCLEOTIDE SEQUENCE</scope>
    <source>
        <strain evidence="1">JY119</strain>
    </source>
</reference>
<accession>A0ACC3SEQ8</accession>
<gene>
    <name evidence="1" type="ORF">M8818_003893</name>
</gene>
<keyword evidence="2" id="KW-1185">Reference proteome</keyword>
<evidence type="ECO:0000313" key="1">
    <source>
        <dbReference type="EMBL" id="KAK8208930.1"/>
    </source>
</evidence>
<dbReference type="EMBL" id="JAMKPW020000018">
    <property type="protein sequence ID" value="KAK8208930.1"/>
    <property type="molecule type" value="Genomic_DNA"/>
</dbReference>